<keyword evidence="2" id="KW-0472">Membrane</keyword>
<name>A0ABR0B546_9CRUS</name>
<gene>
    <name evidence="4" type="ORF">OUZ56_028818</name>
</gene>
<feature type="coiled-coil region" evidence="1">
    <location>
        <begin position="556"/>
        <end position="667"/>
    </location>
</feature>
<keyword evidence="1" id="KW-0175">Coiled coil</keyword>
<keyword evidence="2" id="KW-1133">Transmembrane helix</keyword>
<evidence type="ECO:0000256" key="2">
    <source>
        <dbReference type="SAM" id="Phobius"/>
    </source>
</evidence>
<dbReference type="SUPFAM" id="SSF54695">
    <property type="entry name" value="POZ domain"/>
    <property type="match status" value="2"/>
</dbReference>
<sequence>MDTKDCLLQMSQCSRNSKIKVEEDKTNLNAVFKVLELNLHWQVENVHQGVGVFSGMMNCKRFPRTFQFGLRYIADVAVVSLMIMNFNYLGLRVPFVRLTYNNGKPVMMKRKTSKTQSNKLDLFTLEYCQGLDEVSGFTCQIFVEGITDTYKYQQYDRLLTDQLWDSMRFCCWTDFKFFIRENVFNAHKFVLRARSTRLEGDIRRVDTIRLNDDLDPDTFKCFLYFLYTGRLLLANFKANIDQLLSLADTYLVETLTQLCRKDLAKLKEGYFPECFMSTGPAAVPGLPTSTDLDLKPKSKICSKPDTVEIRCNWEINQLPKNYLVRAVNFNQQEAFHVCFRSGDHSDESKGNHALFIFSKQWPEGGLEVVDITISITEKSFSDGKHPKSKRFAVNRWPKVAGLNPAMAVFSADLENFLLQPPFAILFLIELSSESAGYYSYQPRDTHLADNLWSAAFGAYLTDAEISVDGRIFRVHKALMAARSPVFRELLCSENVKEPCLKRIVVEEINSSIFEEVLYFMYTGSLRVSVGDERLLAAAEKYQIETLRILCENQIGLIESKETNTELSKQIEQLQAAKEEFNQKLERLRLSSNKEMIDSYFEDREMVSLSQEREDALTKEKSLKNDLKSARNLIGKIRLDIDHRNKSITKLEEQCAETKASISIASAERCKALKDIESMRSNAEEQRSIIVRLSSNITEEKNLGETLKKRNSELKVIQTKLERRQHRQEQRIVKLHDAIQDTRMKSTEAHKMLKKKLGDLRAHTIEINRAGVRLTRLKKTTVQLQTLKGPKSILFKQ</sequence>
<feature type="domain" description="BTB" evidence="3">
    <location>
        <begin position="461"/>
        <end position="529"/>
    </location>
</feature>
<organism evidence="4 5">
    <name type="scientific">Daphnia magna</name>
    <dbReference type="NCBI Taxonomy" id="35525"/>
    <lineage>
        <taxon>Eukaryota</taxon>
        <taxon>Metazoa</taxon>
        <taxon>Ecdysozoa</taxon>
        <taxon>Arthropoda</taxon>
        <taxon>Crustacea</taxon>
        <taxon>Branchiopoda</taxon>
        <taxon>Diplostraca</taxon>
        <taxon>Cladocera</taxon>
        <taxon>Anomopoda</taxon>
        <taxon>Daphniidae</taxon>
        <taxon>Daphnia</taxon>
    </lineage>
</organism>
<dbReference type="EMBL" id="JAOYFB010000040">
    <property type="protein sequence ID" value="KAK4036779.1"/>
    <property type="molecule type" value="Genomic_DNA"/>
</dbReference>
<evidence type="ECO:0000313" key="4">
    <source>
        <dbReference type="EMBL" id="KAK4036779.1"/>
    </source>
</evidence>
<dbReference type="CDD" id="cd18186">
    <property type="entry name" value="BTB_POZ_ZBTB_KLHL-like"/>
    <property type="match status" value="1"/>
</dbReference>
<dbReference type="InterPro" id="IPR000210">
    <property type="entry name" value="BTB/POZ_dom"/>
</dbReference>
<dbReference type="Gene3D" id="3.30.710.10">
    <property type="entry name" value="Potassium Channel Kv1.1, Chain A"/>
    <property type="match status" value="2"/>
</dbReference>
<evidence type="ECO:0000259" key="3">
    <source>
        <dbReference type="PROSITE" id="PS50097"/>
    </source>
</evidence>
<dbReference type="PROSITE" id="PS50097">
    <property type="entry name" value="BTB"/>
    <property type="match status" value="2"/>
</dbReference>
<protein>
    <recommendedName>
        <fullName evidence="3">BTB domain-containing protein</fullName>
    </recommendedName>
</protein>
<comment type="caution">
    <text evidence="4">The sequence shown here is derived from an EMBL/GenBank/DDBJ whole genome shotgun (WGS) entry which is preliminary data.</text>
</comment>
<dbReference type="Pfam" id="PF00651">
    <property type="entry name" value="BTB"/>
    <property type="match status" value="2"/>
</dbReference>
<dbReference type="PANTHER" id="PTHR24413">
    <property type="entry name" value="SPECKLE-TYPE POZ PROTEIN"/>
    <property type="match status" value="1"/>
</dbReference>
<feature type="transmembrane region" description="Helical" evidence="2">
    <location>
        <begin position="70"/>
        <end position="91"/>
    </location>
</feature>
<evidence type="ECO:0000256" key="1">
    <source>
        <dbReference type="SAM" id="Coils"/>
    </source>
</evidence>
<keyword evidence="2" id="KW-0812">Transmembrane</keyword>
<proteinExistence type="predicted"/>
<reference evidence="4 5" key="1">
    <citation type="journal article" date="2023" name="Nucleic Acids Res.">
        <title>The hologenome of Daphnia magna reveals possible DNA methylation and microbiome-mediated evolution of the host genome.</title>
        <authorList>
            <person name="Chaturvedi A."/>
            <person name="Li X."/>
            <person name="Dhandapani V."/>
            <person name="Marshall H."/>
            <person name="Kissane S."/>
            <person name="Cuenca-Cambronero M."/>
            <person name="Asole G."/>
            <person name="Calvet F."/>
            <person name="Ruiz-Romero M."/>
            <person name="Marangio P."/>
            <person name="Guigo R."/>
            <person name="Rago D."/>
            <person name="Mirbahai L."/>
            <person name="Eastwood N."/>
            <person name="Colbourne J.K."/>
            <person name="Zhou J."/>
            <person name="Mallon E."/>
            <person name="Orsini L."/>
        </authorList>
    </citation>
    <scope>NUCLEOTIDE SEQUENCE [LARGE SCALE GENOMIC DNA]</scope>
    <source>
        <strain evidence="4">LRV0_1</strain>
    </source>
</reference>
<accession>A0ABR0B546</accession>
<dbReference type="Proteomes" id="UP001234178">
    <property type="component" value="Unassembled WGS sequence"/>
</dbReference>
<evidence type="ECO:0000313" key="5">
    <source>
        <dbReference type="Proteomes" id="UP001234178"/>
    </source>
</evidence>
<dbReference type="SMART" id="SM00225">
    <property type="entry name" value="BTB"/>
    <property type="match status" value="2"/>
</dbReference>
<dbReference type="InterPro" id="IPR011333">
    <property type="entry name" value="SKP1/BTB/POZ_sf"/>
</dbReference>
<feature type="domain" description="BTB" evidence="3">
    <location>
        <begin position="173"/>
        <end position="235"/>
    </location>
</feature>
<keyword evidence="5" id="KW-1185">Reference proteome</keyword>